<proteinExistence type="predicted"/>
<keyword evidence="1" id="KW-0732">Signal</keyword>
<reference evidence="2 3" key="1">
    <citation type="submission" date="2018-03" db="EMBL/GenBank/DDBJ databases">
        <title>Genome sequencing of Ottowia sp.</title>
        <authorList>
            <person name="Kim S.-J."/>
            <person name="Heo J."/>
            <person name="Kwon S.-W."/>
        </authorList>
    </citation>
    <scope>NUCLEOTIDE SEQUENCE [LARGE SCALE GENOMIC DNA]</scope>
    <source>
        <strain evidence="2 3">KADR8-3</strain>
    </source>
</reference>
<dbReference type="AlphaFoldDB" id="A0A2S0MFD3"/>
<feature type="chain" id="PRO_5015663849" description="VPLPA-CTERM sorting domain-containing protein" evidence="1">
    <location>
        <begin position="24"/>
        <end position="242"/>
    </location>
</feature>
<evidence type="ECO:0000313" key="2">
    <source>
        <dbReference type="EMBL" id="AVO34599.1"/>
    </source>
</evidence>
<organism evidence="2 3">
    <name type="scientific">Ottowia oryzae</name>
    <dbReference type="NCBI Taxonomy" id="2109914"/>
    <lineage>
        <taxon>Bacteria</taxon>
        <taxon>Pseudomonadati</taxon>
        <taxon>Pseudomonadota</taxon>
        <taxon>Betaproteobacteria</taxon>
        <taxon>Burkholderiales</taxon>
        <taxon>Comamonadaceae</taxon>
        <taxon>Ottowia</taxon>
    </lineage>
</organism>
<gene>
    <name evidence="2" type="ORF">C6570_10465</name>
</gene>
<dbReference type="Proteomes" id="UP000239709">
    <property type="component" value="Chromosome"/>
</dbReference>
<evidence type="ECO:0000313" key="3">
    <source>
        <dbReference type="Proteomes" id="UP000239709"/>
    </source>
</evidence>
<evidence type="ECO:0008006" key="4">
    <source>
        <dbReference type="Google" id="ProtNLM"/>
    </source>
</evidence>
<dbReference type="KEGG" id="otk:C6570_10465"/>
<evidence type="ECO:0000256" key="1">
    <source>
        <dbReference type="SAM" id="SignalP"/>
    </source>
</evidence>
<protein>
    <recommendedName>
        <fullName evidence="4">VPLPA-CTERM sorting domain-containing protein</fullName>
    </recommendedName>
</protein>
<name>A0A2S0MFD3_9BURK</name>
<keyword evidence="3" id="KW-1185">Reference proteome</keyword>
<feature type="signal peptide" evidence="1">
    <location>
        <begin position="1"/>
        <end position="23"/>
    </location>
</feature>
<dbReference type="EMBL" id="CP027666">
    <property type="protein sequence ID" value="AVO34599.1"/>
    <property type="molecule type" value="Genomic_DNA"/>
</dbReference>
<sequence>MRAKQALAAAAVAVAAWGAPAQAQTIPACTSYGSVVTTPANLSAWDFSQTRATGHYALTPNALRIWTDSNGTTDKSAGYYPTNFPLSALGAETIAQAGDYTTTSGTIPPSLQLAVDFDGNGSVDGFLVGETAYGNTWWLSSTAALFVKSGAPHTGGGYGSSWWGLATEWQSAFPNARVRAIGYSLGSGVHGDYLINRITLGCVNYTFSNVTAPPQAVPTLWPAALALTGLLLAGLARRRLRE</sequence>
<accession>A0A2S0MFD3</accession>